<dbReference type="PANTHER" id="PTHR24026:SF32">
    <property type="entry name" value="CADHERIN EGF LAG SEVEN-PASS G-TYPE RECEPTOR 2"/>
    <property type="match status" value="1"/>
</dbReference>
<dbReference type="InterPro" id="IPR015919">
    <property type="entry name" value="Cadherin-like_sf"/>
</dbReference>
<keyword evidence="8" id="KW-0472">Membrane</keyword>
<evidence type="ECO:0000256" key="2">
    <source>
        <dbReference type="ARBA" id="ARBA00022536"/>
    </source>
</evidence>
<keyword evidence="2" id="KW-0245">EGF-like domain</keyword>
<dbReference type="PROSITE" id="PS50268">
    <property type="entry name" value="CADHERIN_2"/>
    <property type="match status" value="4"/>
</dbReference>
<keyword evidence="6 10" id="KW-0106">Calcium</keyword>
<sequence>LVCRDGETLGRWKRDVNTGPQFQMPTYQVSVPENGPAGTPVILLRAMDPDEGDAGRLDYSMDALFDSRSNSFFAIDPQTGAVTTAEELDRETKSTHVFRVTATDHGVSTATIHITVEDDNDNSPQFSEKRYVVQVPENVASNTHILQVNATDRDKGSNAMVHYSIMSGNTRGQFYIDAQIGNIDVVSQLDYEMNKEYTLRIRAQDGGRPPLSNISGLVTIQVLDVNDNAPIFVSTPFQSTVLENVPVGYSVIHIQAIDADSGENARLEYALVDMSPNFPFTINNNTGWIVVASGLDREAVDFYKFGVEARDHGSPPMTSSASVSITILDVNDNNPEFTQREYTMRLNEDAAVGTSVLIVSAIDRDVNSVITYQITNGNTPYIMCESSQLWLG</sequence>
<evidence type="ECO:0000313" key="12">
    <source>
        <dbReference type="Ensembl" id="ENSLLTP00000006439.1"/>
    </source>
</evidence>
<evidence type="ECO:0000256" key="9">
    <source>
        <dbReference type="ARBA" id="ARBA00023157"/>
    </source>
</evidence>
<keyword evidence="13" id="KW-1185">Reference proteome</keyword>
<dbReference type="GO" id="GO:0005886">
    <property type="term" value="C:plasma membrane"/>
    <property type="evidence" value="ECO:0007669"/>
    <property type="project" value="InterPro"/>
</dbReference>
<dbReference type="PROSITE" id="PS00232">
    <property type="entry name" value="CADHERIN_1"/>
    <property type="match status" value="2"/>
</dbReference>
<dbReference type="PANTHER" id="PTHR24026">
    <property type="entry name" value="FAT ATYPICAL CADHERIN-RELATED"/>
    <property type="match status" value="1"/>
</dbReference>
<keyword evidence="3" id="KW-0812">Transmembrane</keyword>
<dbReference type="GeneTree" id="ENSGT00940000157493"/>
<dbReference type="Pfam" id="PF00028">
    <property type="entry name" value="Cadherin"/>
    <property type="match status" value="3"/>
</dbReference>
<proteinExistence type="predicted"/>
<evidence type="ECO:0000256" key="4">
    <source>
        <dbReference type="ARBA" id="ARBA00022729"/>
    </source>
</evidence>
<name>A0A8C5RRI5_LATLA</name>
<feature type="domain" description="Cadherin" evidence="11">
    <location>
        <begin position="338"/>
        <end position="378"/>
    </location>
</feature>
<keyword evidence="5" id="KW-0677">Repeat</keyword>
<reference evidence="12" key="1">
    <citation type="submission" date="2025-08" db="UniProtKB">
        <authorList>
            <consortium name="Ensembl"/>
        </authorList>
    </citation>
    <scope>IDENTIFICATION</scope>
</reference>
<evidence type="ECO:0000259" key="11">
    <source>
        <dbReference type="PROSITE" id="PS50268"/>
    </source>
</evidence>
<protein>
    <recommendedName>
        <fullName evidence="11">Cadherin domain-containing protein</fullName>
    </recommendedName>
</protein>
<evidence type="ECO:0000256" key="6">
    <source>
        <dbReference type="ARBA" id="ARBA00022837"/>
    </source>
</evidence>
<dbReference type="FunFam" id="2.60.40.60:FF:000040">
    <property type="entry name" value="cadherin EGF LAG seven-pass G-type receptor 3"/>
    <property type="match status" value="1"/>
</dbReference>
<feature type="domain" description="Cadherin" evidence="11">
    <location>
        <begin position="127"/>
        <end position="232"/>
    </location>
</feature>
<dbReference type="Ensembl" id="ENSLLTT00000006690.1">
    <property type="protein sequence ID" value="ENSLLTP00000006439.1"/>
    <property type="gene ID" value="ENSLLTG00000004915.1"/>
</dbReference>
<dbReference type="FunFam" id="2.60.40.60:FF:000013">
    <property type="entry name" value="Cadherin EGF LAG seven-pass G-type receptor"/>
    <property type="match status" value="1"/>
</dbReference>
<dbReference type="CDD" id="cd11304">
    <property type="entry name" value="Cadherin_repeat"/>
    <property type="match status" value="4"/>
</dbReference>
<dbReference type="AlphaFoldDB" id="A0A8C5RRI5"/>
<feature type="domain" description="Cadherin" evidence="11">
    <location>
        <begin position="23"/>
        <end position="126"/>
    </location>
</feature>
<keyword evidence="4" id="KW-0732">Signal</keyword>
<dbReference type="SUPFAM" id="SSF49313">
    <property type="entry name" value="Cadherin-like"/>
    <property type="match status" value="4"/>
</dbReference>
<dbReference type="PRINTS" id="PR00205">
    <property type="entry name" value="CADHERIN"/>
</dbReference>
<comment type="subcellular location">
    <subcellularLocation>
        <location evidence="1">Membrane</location>
    </subcellularLocation>
</comment>
<evidence type="ECO:0000256" key="10">
    <source>
        <dbReference type="PROSITE-ProRule" id="PRU00043"/>
    </source>
</evidence>
<evidence type="ECO:0000256" key="1">
    <source>
        <dbReference type="ARBA" id="ARBA00004370"/>
    </source>
</evidence>
<dbReference type="InterPro" id="IPR020894">
    <property type="entry name" value="Cadherin_CS"/>
</dbReference>
<evidence type="ECO:0000256" key="8">
    <source>
        <dbReference type="ARBA" id="ARBA00023136"/>
    </source>
</evidence>
<evidence type="ECO:0000256" key="7">
    <source>
        <dbReference type="ARBA" id="ARBA00022989"/>
    </source>
</evidence>
<keyword evidence="9" id="KW-1015">Disulfide bond</keyword>
<dbReference type="GO" id="GO:0005509">
    <property type="term" value="F:calcium ion binding"/>
    <property type="evidence" value="ECO:0007669"/>
    <property type="project" value="UniProtKB-UniRule"/>
</dbReference>
<dbReference type="GO" id="GO:0007156">
    <property type="term" value="P:homophilic cell adhesion via plasma membrane adhesion molecules"/>
    <property type="evidence" value="ECO:0007669"/>
    <property type="project" value="InterPro"/>
</dbReference>
<dbReference type="SMART" id="SM00112">
    <property type="entry name" value="CA"/>
    <property type="match status" value="3"/>
</dbReference>
<accession>A0A8C5RRI5</accession>
<dbReference type="InterPro" id="IPR002126">
    <property type="entry name" value="Cadherin-like_dom"/>
</dbReference>
<feature type="domain" description="Cadherin" evidence="11">
    <location>
        <begin position="233"/>
        <end position="337"/>
    </location>
</feature>
<organism evidence="12 13">
    <name type="scientific">Laticauda laticaudata</name>
    <name type="common">Blue-ringed sea krait</name>
    <name type="synonym">Blue-lipped sea krait</name>
    <dbReference type="NCBI Taxonomy" id="8630"/>
    <lineage>
        <taxon>Eukaryota</taxon>
        <taxon>Metazoa</taxon>
        <taxon>Chordata</taxon>
        <taxon>Craniata</taxon>
        <taxon>Vertebrata</taxon>
        <taxon>Euteleostomi</taxon>
        <taxon>Lepidosauria</taxon>
        <taxon>Squamata</taxon>
        <taxon>Bifurcata</taxon>
        <taxon>Unidentata</taxon>
        <taxon>Episquamata</taxon>
        <taxon>Toxicofera</taxon>
        <taxon>Serpentes</taxon>
        <taxon>Colubroidea</taxon>
        <taxon>Elapidae</taxon>
        <taxon>Laticaudinae</taxon>
        <taxon>Laticauda</taxon>
    </lineage>
</organism>
<evidence type="ECO:0000256" key="5">
    <source>
        <dbReference type="ARBA" id="ARBA00022737"/>
    </source>
</evidence>
<evidence type="ECO:0000256" key="3">
    <source>
        <dbReference type="ARBA" id="ARBA00022692"/>
    </source>
</evidence>
<dbReference type="FunFam" id="2.60.40.60:FF:000023">
    <property type="entry name" value="Cadherin EGF LAG seven-pass G-type receptor 3"/>
    <property type="match status" value="1"/>
</dbReference>
<dbReference type="Gene3D" id="2.60.40.60">
    <property type="entry name" value="Cadherins"/>
    <property type="match status" value="4"/>
</dbReference>
<reference evidence="12" key="2">
    <citation type="submission" date="2025-09" db="UniProtKB">
        <authorList>
            <consortium name="Ensembl"/>
        </authorList>
    </citation>
    <scope>IDENTIFICATION</scope>
</reference>
<evidence type="ECO:0000313" key="13">
    <source>
        <dbReference type="Proteomes" id="UP000694406"/>
    </source>
</evidence>
<dbReference type="Proteomes" id="UP000694406">
    <property type="component" value="Unplaced"/>
</dbReference>
<keyword evidence="7" id="KW-1133">Transmembrane helix</keyword>